<organism evidence="1 2">
    <name type="scientific">Ganoderma sinense ZZ0214-1</name>
    <dbReference type="NCBI Taxonomy" id="1077348"/>
    <lineage>
        <taxon>Eukaryota</taxon>
        <taxon>Fungi</taxon>
        <taxon>Dikarya</taxon>
        <taxon>Basidiomycota</taxon>
        <taxon>Agaricomycotina</taxon>
        <taxon>Agaricomycetes</taxon>
        <taxon>Polyporales</taxon>
        <taxon>Polyporaceae</taxon>
        <taxon>Ganoderma</taxon>
    </lineage>
</organism>
<gene>
    <name evidence="1" type="ORF">GSI_01410</name>
</gene>
<name>A0A2G8SVC1_9APHY</name>
<dbReference type="OrthoDB" id="6486656at2759"/>
<evidence type="ECO:0000313" key="2">
    <source>
        <dbReference type="Proteomes" id="UP000230002"/>
    </source>
</evidence>
<keyword evidence="2" id="KW-1185">Reference proteome</keyword>
<proteinExistence type="predicted"/>
<comment type="caution">
    <text evidence="1">The sequence shown here is derived from an EMBL/GenBank/DDBJ whole genome shotgun (WGS) entry which is preliminary data.</text>
</comment>
<dbReference type="EMBL" id="AYKW01000001">
    <property type="protein sequence ID" value="PIL37716.1"/>
    <property type="molecule type" value="Genomic_DNA"/>
</dbReference>
<protein>
    <submittedName>
        <fullName evidence="1">Terpene synthase</fullName>
    </submittedName>
</protein>
<accession>A0A2G8SVC1</accession>
<evidence type="ECO:0000313" key="1">
    <source>
        <dbReference type="EMBL" id="PIL37716.1"/>
    </source>
</evidence>
<dbReference type="AlphaFoldDB" id="A0A2G8SVC1"/>
<dbReference type="Proteomes" id="UP000230002">
    <property type="component" value="Unassembled WGS sequence"/>
</dbReference>
<reference evidence="1 2" key="1">
    <citation type="journal article" date="2015" name="Sci. Rep.">
        <title>Chromosome-level genome map provides insights into diverse defense mechanisms in the medicinal fungus Ganoderma sinense.</title>
        <authorList>
            <person name="Zhu Y."/>
            <person name="Xu J."/>
            <person name="Sun C."/>
            <person name="Zhou S."/>
            <person name="Xu H."/>
            <person name="Nelson D.R."/>
            <person name="Qian J."/>
            <person name="Song J."/>
            <person name="Luo H."/>
            <person name="Xiang L."/>
            <person name="Li Y."/>
            <person name="Xu Z."/>
            <person name="Ji A."/>
            <person name="Wang L."/>
            <person name="Lu S."/>
            <person name="Hayward A."/>
            <person name="Sun W."/>
            <person name="Li X."/>
            <person name="Schwartz D.C."/>
            <person name="Wang Y."/>
            <person name="Chen S."/>
        </authorList>
    </citation>
    <scope>NUCLEOTIDE SEQUENCE [LARGE SCALE GENOMIC DNA]</scope>
    <source>
        <strain evidence="1 2">ZZ0214-1</strain>
    </source>
</reference>
<sequence>MFPKEAFHHPVIEELENAATHLIIIDNKTGDKPASRTSFLTTRDKPQATNIAISSLSPCIKYLLPDGPRLGRGLDNRITQGRPTPRFLENLPLVPSFGPAVDGAVHKYIAQLADIRWSFEWGRYIGDKGAQVEKTRTPPVFPKRARKTELRRELVEIPLVEELEGTFSGANGDVLVDGMARQG</sequence>